<comment type="subcellular location">
    <subcellularLocation>
        <location evidence="1">Nucleus</location>
    </subcellularLocation>
</comment>
<dbReference type="InterPro" id="IPR033898">
    <property type="entry name" value="RNAP_AC19"/>
</dbReference>
<evidence type="ECO:0000256" key="2">
    <source>
        <dbReference type="ARBA" id="ARBA00022079"/>
    </source>
</evidence>
<dbReference type="GO" id="GO:0006362">
    <property type="term" value="P:transcription elongation by RNA polymerase I"/>
    <property type="evidence" value="ECO:0007669"/>
    <property type="project" value="TreeGrafter"/>
</dbReference>
<keyword evidence="4" id="KW-0804">Transcription</keyword>
<dbReference type="GO" id="GO:0006383">
    <property type="term" value="P:transcription by RNA polymerase III"/>
    <property type="evidence" value="ECO:0007669"/>
    <property type="project" value="TreeGrafter"/>
</dbReference>
<reference evidence="10 11" key="1">
    <citation type="submission" date="2024-03" db="EMBL/GenBank/DDBJ databases">
        <title>The genome assembly and annotation of the cricket Gryllus longicercus Weissman &amp; Gray.</title>
        <authorList>
            <person name="Szrajer S."/>
            <person name="Gray D."/>
            <person name="Ylla G."/>
        </authorList>
    </citation>
    <scope>NUCLEOTIDE SEQUENCE [LARGE SCALE GENOMIC DNA]</scope>
    <source>
        <strain evidence="10">DAG 2021-001</strain>
        <tissue evidence="10">Whole body minus gut</tissue>
    </source>
</reference>
<dbReference type="GO" id="GO:0003899">
    <property type="term" value="F:DNA-directed RNA polymerase activity"/>
    <property type="evidence" value="ECO:0007669"/>
    <property type="project" value="InterPro"/>
</dbReference>
<evidence type="ECO:0000256" key="5">
    <source>
        <dbReference type="ARBA" id="ARBA00023242"/>
    </source>
</evidence>
<dbReference type="GO" id="GO:0005736">
    <property type="term" value="C:RNA polymerase I complex"/>
    <property type="evidence" value="ECO:0007669"/>
    <property type="project" value="TreeGrafter"/>
</dbReference>
<dbReference type="Pfam" id="PF13656">
    <property type="entry name" value="RNA_pol_L_2"/>
    <property type="match status" value="1"/>
</dbReference>
<dbReference type="AlphaFoldDB" id="A0AAN9VS58"/>
<dbReference type="SUPFAM" id="SSF55257">
    <property type="entry name" value="RBP11-like subunits of RNA polymerase"/>
    <property type="match status" value="1"/>
</dbReference>
<evidence type="ECO:0000256" key="1">
    <source>
        <dbReference type="ARBA" id="ARBA00004123"/>
    </source>
</evidence>
<dbReference type="PANTHER" id="PTHR13946:SF28">
    <property type="entry name" value="DNA-DIRECTED RNA POLYMERASES I AND III SUBUNIT RPAC2"/>
    <property type="match status" value="1"/>
</dbReference>
<evidence type="ECO:0000256" key="4">
    <source>
        <dbReference type="ARBA" id="ARBA00023163"/>
    </source>
</evidence>
<dbReference type="InterPro" id="IPR022905">
    <property type="entry name" value="Rpo11-like"/>
</dbReference>
<evidence type="ECO:0000313" key="10">
    <source>
        <dbReference type="EMBL" id="KAK7868656.1"/>
    </source>
</evidence>
<feature type="domain" description="DNA-directed RNA polymerase RBP11-like dimerisation" evidence="8">
    <location>
        <begin position="21"/>
        <end position="93"/>
    </location>
</feature>
<keyword evidence="5" id="KW-0539">Nucleus</keyword>
<evidence type="ECO:0000313" key="9">
    <source>
        <dbReference type="EMBL" id="KAK7793055.1"/>
    </source>
</evidence>
<sequence length="106" mass="11780">MALTKSIAELAGDKKSDEKARTFVLENHGHTLGNALRSIVMGYPEVDFCGYSVPHPAENKMHFRIQTKGPKATDILQRGLEDLVKVCDAIEEQFKGEMESFQASNL</sequence>
<dbReference type="CDD" id="cd07029">
    <property type="entry name" value="RNAP_I_III_AC19"/>
    <property type="match status" value="1"/>
</dbReference>
<dbReference type="GO" id="GO:0046983">
    <property type="term" value="F:protein dimerization activity"/>
    <property type="evidence" value="ECO:0007669"/>
    <property type="project" value="InterPro"/>
</dbReference>
<dbReference type="Gene3D" id="3.30.1360.10">
    <property type="entry name" value="RNA polymerase, RBP11-like subunit"/>
    <property type="match status" value="1"/>
</dbReference>
<name>A0AAN9VS58_9ORTH</name>
<dbReference type="InterPro" id="IPR036603">
    <property type="entry name" value="RBP11-like"/>
</dbReference>
<dbReference type="Proteomes" id="UP001378592">
    <property type="component" value="Unassembled WGS sequence"/>
</dbReference>
<dbReference type="EMBL" id="JAZDUA010000089">
    <property type="protein sequence ID" value="KAK7868656.1"/>
    <property type="molecule type" value="Genomic_DNA"/>
</dbReference>
<keyword evidence="3" id="KW-0240">DNA-directed RNA polymerase</keyword>
<dbReference type="InterPro" id="IPR009025">
    <property type="entry name" value="RBP11-like_dimer"/>
</dbReference>
<organism evidence="10 11">
    <name type="scientific">Gryllus longicercus</name>
    <dbReference type="NCBI Taxonomy" id="2509291"/>
    <lineage>
        <taxon>Eukaryota</taxon>
        <taxon>Metazoa</taxon>
        <taxon>Ecdysozoa</taxon>
        <taxon>Arthropoda</taxon>
        <taxon>Hexapoda</taxon>
        <taxon>Insecta</taxon>
        <taxon>Pterygota</taxon>
        <taxon>Neoptera</taxon>
        <taxon>Polyneoptera</taxon>
        <taxon>Orthoptera</taxon>
        <taxon>Ensifera</taxon>
        <taxon>Gryllidea</taxon>
        <taxon>Grylloidea</taxon>
        <taxon>Gryllidae</taxon>
        <taxon>Gryllinae</taxon>
        <taxon>Gryllus</taxon>
    </lineage>
</organism>
<dbReference type="PANTHER" id="PTHR13946">
    <property type="entry name" value="DNA-DIRECTED RNA POLYMERASE I,II,III"/>
    <property type="match status" value="1"/>
</dbReference>
<evidence type="ECO:0000256" key="3">
    <source>
        <dbReference type="ARBA" id="ARBA00022478"/>
    </source>
</evidence>
<keyword evidence="11" id="KW-1185">Reference proteome</keyword>
<proteinExistence type="inferred from homology"/>
<dbReference type="HAMAP" id="MF_00261">
    <property type="entry name" value="RNApol_arch_Rpo11"/>
    <property type="match status" value="1"/>
</dbReference>
<dbReference type="FunFam" id="3.30.1360.10:FF:000006">
    <property type="entry name" value="DNA-directed RNA polymerases I and III subunit RPAC2"/>
    <property type="match status" value="1"/>
</dbReference>
<accession>A0AAN9VS58</accession>
<evidence type="ECO:0000256" key="6">
    <source>
        <dbReference type="ARBA" id="ARBA00025751"/>
    </source>
</evidence>
<protein>
    <recommendedName>
        <fullName evidence="2">DNA-directed RNA polymerases I and III subunit RPAC2</fullName>
    </recommendedName>
    <alternativeName>
        <fullName evidence="7">DNA-directed RNA polymerase I subunit D</fullName>
    </alternativeName>
</protein>
<dbReference type="GO" id="GO:0005666">
    <property type="term" value="C:RNA polymerase III complex"/>
    <property type="evidence" value="ECO:0007669"/>
    <property type="project" value="TreeGrafter"/>
</dbReference>
<evidence type="ECO:0000313" key="11">
    <source>
        <dbReference type="Proteomes" id="UP001378592"/>
    </source>
</evidence>
<evidence type="ECO:0000256" key="7">
    <source>
        <dbReference type="ARBA" id="ARBA00031757"/>
    </source>
</evidence>
<gene>
    <name evidence="10" type="ORF">R5R35_006953</name>
    <name evidence="9" type="ORF">R5R35_007415</name>
</gene>
<comment type="caution">
    <text evidence="10">The sequence shown here is derived from an EMBL/GenBank/DDBJ whole genome shotgun (WGS) entry which is preliminary data.</text>
</comment>
<comment type="similarity">
    <text evidence="6">Belongs to the archaeal Rpo11/eukaryotic RPB11/RPC19 RNA polymerase subunit family.</text>
</comment>
<dbReference type="EMBL" id="JAZDUA010000404">
    <property type="protein sequence ID" value="KAK7793055.1"/>
    <property type="molecule type" value="Genomic_DNA"/>
</dbReference>
<evidence type="ECO:0000259" key="8">
    <source>
        <dbReference type="Pfam" id="PF13656"/>
    </source>
</evidence>